<proteinExistence type="predicted"/>
<organism evidence="1 2">
    <name type="scientific">Nesidiocoris tenuis</name>
    <dbReference type="NCBI Taxonomy" id="355587"/>
    <lineage>
        <taxon>Eukaryota</taxon>
        <taxon>Metazoa</taxon>
        <taxon>Ecdysozoa</taxon>
        <taxon>Arthropoda</taxon>
        <taxon>Hexapoda</taxon>
        <taxon>Insecta</taxon>
        <taxon>Pterygota</taxon>
        <taxon>Neoptera</taxon>
        <taxon>Paraneoptera</taxon>
        <taxon>Hemiptera</taxon>
        <taxon>Heteroptera</taxon>
        <taxon>Panheteroptera</taxon>
        <taxon>Cimicomorpha</taxon>
        <taxon>Miridae</taxon>
        <taxon>Dicyphina</taxon>
        <taxon>Nesidiocoris</taxon>
    </lineage>
</organism>
<feature type="non-terminal residue" evidence="1">
    <location>
        <position position="125"/>
    </location>
</feature>
<sequence length="125" mass="13831">MFVFSTFCTFNVRTKTKQSSCFDNSYKVPFVFATELRLSVVTIAAPTRAFTADNIVVNASDNSSNTSAPWIQQRPIPCLHRAKPTNGNKGGRVYLIINSENGHETRADLSLSSLVNLFSRCTSFS</sequence>
<dbReference type="Proteomes" id="UP000479000">
    <property type="component" value="Unassembled WGS sequence"/>
</dbReference>
<name>A0A6H5HFC3_9HEMI</name>
<protein>
    <submittedName>
        <fullName evidence="1">Uncharacterized protein</fullName>
    </submittedName>
</protein>
<evidence type="ECO:0000313" key="2">
    <source>
        <dbReference type="Proteomes" id="UP000479000"/>
    </source>
</evidence>
<dbReference type="EMBL" id="CADCXU010029405">
    <property type="protein sequence ID" value="CAB0015719.1"/>
    <property type="molecule type" value="Genomic_DNA"/>
</dbReference>
<evidence type="ECO:0000313" key="1">
    <source>
        <dbReference type="EMBL" id="CAB0015719.1"/>
    </source>
</evidence>
<gene>
    <name evidence="1" type="ORF">NTEN_LOCUS20059</name>
</gene>
<dbReference type="AlphaFoldDB" id="A0A6H5HFC3"/>
<keyword evidence="2" id="KW-1185">Reference proteome</keyword>
<accession>A0A6H5HFC3</accession>
<reference evidence="1 2" key="1">
    <citation type="submission" date="2020-02" db="EMBL/GenBank/DDBJ databases">
        <authorList>
            <person name="Ferguson B K."/>
        </authorList>
    </citation>
    <scope>NUCLEOTIDE SEQUENCE [LARGE SCALE GENOMIC DNA]</scope>
</reference>